<keyword evidence="1" id="KW-0479">Metal-binding</keyword>
<feature type="region of interest" description="Disordered" evidence="2">
    <location>
        <begin position="1"/>
        <end position="25"/>
    </location>
</feature>
<dbReference type="InterPro" id="IPR001878">
    <property type="entry name" value="Znf_CCHC"/>
</dbReference>
<dbReference type="SMART" id="SM00343">
    <property type="entry name" value="ZnF_C2HC"/>
    <property type="match status" value="2"/>
</dbReference>
<gene>
    <name evidence="4" type="ORF">J5N97_006976</name>
</gene>
<reference evidence="4" key="2">
    <citation type="journal article" date="2022" name="Hortic Res">
        <title>The genome of Dioscorea zingiberensis sheds light on the biosynthesis, origin and evolution of the medicinally important diosgenin saponins.</title>
        <authorList>
            <person name="Li Y."/>
            <person name="Tan C."/>
            <person name="Li Z."/>
            <person name="Guo J."/>
            <person name="Li S."/>
            <person name="Chen X."/>
            <person name="Wang C."/>
            <person name="Dai X."/>
            <person name="Yang H."/>
            <person name="Song W."/>
            <person name="Hou L."/>
            <person name="Xu J."/>
            <person name="Tong Z."/>
            <person name="Xu A."/>
            <person name="Yuan X."/>
            <person name="Wang W."/>
            <person name="Yang Q."/>
            <person name="Chen L."/>
            <person name="Sun Z."/>
            <person name="Wang K."/>
            <person name="Pan B."/>
            <person name="Chen J."/>
            <person name="Bao Y."/>
            <person name="Liu F."/>
            <person name="Qi X."/>
            <person name="Gang D.R."/>
            <person name="Wen J."/>
            <person name="Li J."/>
        </authorList>
    </citation>
    <scope>NUCLEOTIDE SEQUENCE</scope>
    <source>
        <strain evidence="4">Dzin_1.0</strain>
    </source>
</reference>
<organism evidence="4 5">
    <name type="scientific">Dioscorea zingiberensis</name>
    <dbReference type="NCBI Taxonomy" id="325984"/>
    <lineage>
        <taxon>Eukaryota</taxon>
        <taxon>Viridiplantae</taxon>
        <taxon>Streptophyta</taxon>
        <taxon>Embryophyta</taxon>
        <taxon>Tracheophyta</taxon>
        <taxon>Spermatophyta</taxon>
        <taxon>Magnoliopsida</taxon>
        <taxon>Liliopsida</taxon>
        <taxon>Dioscoreales</taxon>
        <taxon>Dioscoreaceae</taxon>
        <taxon>Dioscorea</taxon>
    </lineage>
</organism>
<reference evidence="4" key="1">
    <citation type="submission" date="2021-03" db="EMBL/GenBank/DDBJ databases">
        <authorList>
            <person name="Li Z."/>
            <person name="Yang C."/>
        </authorList>
    </citation>
    <scope>NUCLEOTIDE SEQUENCE</scope>
    <source>
        <strain evidence="4">Dzin_1.0</strain>
        <tissue evidence="4">Leaf</tissue>
    </source>
</reference>
<dbReference type="GO" id="GO:0008270">
    <property type="term" value="F:zinc ion binding"/>
    <property type="evidence" value="ECO:0007669"/>
    <property type="project" value="UniProtKB-KW"/>
</dbReference>
<sequence>MARAWRRKTGDTVTRETTEKLKKGEQKYKGAISTAIIPVSGSPRRKGVSYVAVVTHGTTNGEPRSLMETALQGGGSMHTLPRVEVGEGSSGDGGRWAIVQYKRSRRRSPNAGTKPAMGREGRLWTRRPPPTRRTSRGIEEVCGKCYQPGHWARECKNREVCRRCGGEGHRERGCRRRSTVRVKDYTLANPMHQSDTGRAAPPPRKAITLGKVVEKVEEAHRRHPSQREELCEDNKEKDCLRTGTGSQYLTEDEATLGGASKGWKRKSEVLEMRQLLSPEPETHIRIRWGRVIPCRIKCTIGTHLYMIPVALREGERQLPSEEEGDKIPGTSTGDQRRKGVDQDRKATAPAKTPVEHVADHQFLNNTTRVTEQKGTGHGARRAAVVPPTHGGKLEFSKNTTLVGHVSRPNKIWVCRTARERHVGRETEVTTSDRSKAAHSSYPPVHSYVSRKEASHFSTPGAPSEFISYHEMGVDGQMGHVLMSDESTFNTGLGESKESKDSSHFQLMGLKAHMGHMSSQKEALLNGDIREAEEELTKPPFILSPMGECHVAQEGTTNKDAMEFASEEVTNLDEVEDDIDARGLEKINCEGDMKEVEGEGAEDLD</sequence>
<feature type="domain" description="CCHC-type" evidence="3">
    <location>
        <begin position="161"/>
        <end position="176"/>
    </location>
</feature>
<dbReference type="SUPFAM" id="SSF57756">
    <property type="entry name" value="Retrovirus zinc finger-like domains"/>
    <property type="match status" value="1"/>
</dbReference>
<feature type="compositionally biased region" description="Basic and acidic residues" evidence="2">
    <location>
        <begin position="334"/>
        <end position="346"/>
    </location>
</feature>
<evidence type="ECO:0000313" key="4">
    <source>
        <dbReference type="EMBL" id="KAJ0988620.1"/>
    </source>
</evidence>
<name>A0A9D5HT63_9LILI</name>
<dbReference type="Gene3D" id="4.10.60.10">
    <property type="entry name" value="Zinc finger, CCHC-type"/>
    <property type="match status" value="1"/>
</dbReference>
<feature type="region of interest" description="Disordered" evidence="2">
    <location>
        <begin position="104"/>
        <end position="135"/>
    </location>
</feature>
<dbReference type="EMBL" id="JAGGNH010000001">
    <property type="protein sequence ID" value="KAJ0988620.1"/>
    <property type="molecule type" value="Genomic_DNA"/>
</dbReference>
<evidence type="ECO:0000256" key="2">
    <source>
        <dbReference type="SAM" id="MobiDB-lite"/>
    </source>
</evidence>
<accession>A0A9D5HT63</accession>
<dbReference type="GO" id="GO:0003676">
    <property type="term" value="F:nucleic acid binding"/>
    <property type="evidence" value="ECO:0007669"/>
    <property type="project" value="InterPro"/>
</dbReference>
<feature type="region of interest" description="Disordered" evidence="2">
    <location>
        <begin position="423"/>
        <end position="443"/>
    </location>
</feature>
<proteinExistence type="predicted"/>
<dbReference type="PROSITE" id="PS50158">
    <property type="entry name" value="ZF_CCHC"/>
    <property type="match status" value="2"/>
</dbReference>
<evidence type="ECO:0000256" key="1">
    <source>
        <dbReference type="PROSITE-ProRule" id="PRU00047"/>
    </source>
</evidence>
<feature type="region of interest" description="Disordered" evidence="2">
    <location>
        <begin position="370"/>
        <end position="392"/>
    </location>
</feature>
<feature type="domain" description="CCHC-type" evidence="3">
    <location>
        <begin position="142"/>
        <end position="157"/>
    </location>
</feature>
<comment type="caution">
    <text evidence="4">The sequence shown here is derived from an EMBL/GenBank/DDBJ whole genome shotgun (WGS) entry which is preliminary data.</text>
</comment>
<protein>
    <recommendedName>
        <fullName evidence="3">CCHC-type domain-containing protein</fullName>
    </recommendedName>
</protein>
<keyword evidence="1" id="KW-0863">Zinc-finger</keyword>
<keyword evidence="1" id="KW-0862">Zinc</keyword>
<evidence type="ECO:0000313" key="5">
    <source>
        <dbReference type="Proteomes" id="UP001085076"/>
    </source>
</evidence>
<feature type="compositionally biased region" description="Basic and acidic residues" evidence="2">
    <location>
        <begin position="8"/>
        <end position="25"/>
    </location>
</feature>
<keyword evidence="5" id="KW-1185">Reference proteome</keyword>
<evidence type="ECO:0000259" key="3">
    <source>
        <dbReference type="PROSITE" id="PS50158"/>
    </source>
</evidence>
<dbReference type="AlphaFoldDB" id="A0A9D5HT63"/>
<feature type="region of interest" description="Disordered" evidence="2">
    <location>
        <begin position="316"/>
        <end position="352"/>
    </location>
</feature>
<dbReference type="InterPro" id="IPR036875">
    <property type="entry name" value="Znf_CCHC_sf"/>
</dbReference>
<feature type="compositionally biased region" description="Basic and acidic residues" evidence="2">
    <location>
        <begin position="423"/>
        <end position="435"/>
    </location>
</feature>
<dbReference type="Proteomes" id="UP001085076">
    <property type="component" value="Miscellaneous, Linkage group lg01"/>
</dbReference>